<reference evidence="3" key="1">
    <citation type="journal article" date="2019" name="Int. J. Syst. Evol. Microbiol.">
        <title>The Global Catalogue of Microorganisms (GCM) 10K type strain sequencing project: providing services to taxonomists for standard genome sequencing and annotation.</title>
        <authorList>
            <consortium name="The Broad Institute Genomics Platform"/>
            <consortium name="The Broad Institute Genome Sequencing Center for Infectious Disease"/>
            <person name="Wu L."/>
            <person name="Ma J."/>
        </authorList>
    </citation>
    <scope>NUCLEOTIDE SEQUENCE [LARGE SCALE GENOMIC DNA]</scope>
    <source>
        <strain evidence="3">IBRC-M 10908</strain>
    </source>
</reference>
<sequence>MSDVMTLAGVKAATAGHSMIDTMKRKIDSALVRYDGWFLVLIAVILALGATLLAGMAVWCLVNEKGRFSGNFRFANGGFYVEMECIR</sequence>
<gene>
    <name evidence="2" type="ORF">ACFPET_20385</name>
</gene>
<comment type="caution">
    <text evidence="2">The sequence shown here is derived from an EMBL/GenBank/DDBJ whole genome shotgun (WGS) entry which is preliminary data.</text>
</comment>
<protein>
    <submittedName>
        <fullName evidence="2">Uncharacterized protein</fullName>
    </submittedName>
</protein>
<keyword evidence="1" id="KW-0812">Transmembrane</keyword>
<evidence type="ECO:0000313" key="3">
    <source>
        <dbReference type="Proteomes" id="UP001595823"/>
    </source>
</evidence>
<keyword evidence="3" id="KW-1185">Reference proteome</keyword>
<organism evidence="2 3">
    <name type="scientific">Salininema proteolyticum</name>
    <dbReference type="NCBI Taxonomy" id="1607685"/>
    <lineage>
        <taxon>Bacteria</taxon>
        <taxon>Bacillati</taxon>
        <taxon>Actinomycetota</taxon>
        <taxon>Actinomycetes</taxon>
        <taxon>Glycomycetales</taxon>
        <taxon>Glycomycetaceae</taxon>
        <taxon>Salininema</taxon>
    </lineage>
</organism>
<feature type="transmembrane region" description="Helical" evidence="1">
    <location>
        <begin position="37"/>
        <end position="62"/>
    </location>
</feature>
<proteinExistence type="predicted"/>
<keyword evidence="1" id="KW-1133">Transmembrane helix</keyword>
<accession>A0ABV8U387</accession>
<evidence type="ECO:0000313" key="2">
    <source>
        <dbReference type="EMBL" id="MFC4337559.1"/>
    </source>
</evidence>
<name>A0ABV8U387_9ACTN</name>
<dbReference type="EMBL" id="JBHSDK010000035">
    <property type="protein sequence ID" value="MFC4337559.1"/>
    <property type="molecule type" value="Genomic_DNA"/>
</dbReference>
<dbReference type="RefSeq" id="WP_380624674.1">
    <property type="nucleotide sequence ID" value="NZ_JBHSDK010000035.1"/>
</dbReference>
<keyword evidence="1" id="KW-0472">Membrane</keyword>
<evidence type="ECO:0000256" key="1">
    <source>
        <dbReference type="SAM" id="Phobius"/>
    </source>
</evidence>
<dbReference type="Proteomes" id="UP001595823">
    <property type="component" value="Unassembled WGS sequence"/>
</dbReference>